<dbReference type="Pfam" id="PF01547">
    <property type="entry name" value="SBP_bac_1"/>
    <property type="match status" value="1"/>
</dbReference>
<dbReference type="InterPro" id="IPR006059">
    <property type="entry name" value="SBP"/>
</dbReference>
<reference evidence="3 4" key="1">
    <citation type="journal article" date="2019" name="Microorganisms">
        <title>Genome Insights into the Novel Species Microvirga brassicacearum, a Rapeseed Endophyte with Biotechnological Potential.</title>
        <authorList>
            <person name="Jimenez-Gomez A."/>
            <person name="Saati-Santamaria Z."/>
            <person name="Igual J.M."/>
            <person name="Rivas R."/>
            <person name="Mateos P.F."/>
            <person name="Garcia-Fraile P."/>
        </authorList>
    </citation>
    <scope>NUCLEOTIDE SEQUENCE [LARGE SCALE GENOMIC DNA]</scope>
    <source>
        <strain evidence="3 4">CDVBN77</strain>
    </source>
</reference>
<dbReference type="OrthoDB" id="7374867at2"/>
<dbReference type="EMBL" id="VCMV01000013">
    <property type="protein sequence ID" value="KAB0267484.1"/>
    <property type="molecule type" value="Genomic_DNA"/>
</dbReference>
<dbReference type="Proteomes" id="UP000325684">
    <property type="component" value="Unassembled WGS sequence"/>
</dbReference>
<keyword evidence="4" id="KW-1185">Reference proteome</keyword>
<evidence type="ECO:0000313" key="3">
    <source>
        <dbReference type="EMBL" id="KAB0267484.1"/>
    </source>
</evidence>
<dbReference type="SUPFAM" id="SSF53850">
    <property type="entry name" value="Periplasmic binding protein-like II"/>
    <property type="match status" value="1"/>
</dbReference>
<dbReference type="Gene3D" id="3.40.190.10">
    <property type="entry name" value="Periplasmic binding protein-like II"/>
    <property type="match status" value="2"/>
</dbReference>
<evidence type="ECO:0000256" key="1">
    <source>
        <dbReference type="ARBA" id="ARBA00022729"/>
    </source>
</evidence>
<dbReference type="PANTHER" id="PTHR30006:SF2">
    <property type="entry name" value="ABC TRANSPORTER SUBSTRATE-BINDING PROTEIN"/>
    <property type="match status" value="1"/>
</dbReference>
<dbReference type="AlphaFoldDB" id="A0A5N3PCQ7"/>
<proteinExistence type="predicted"/>
<sequence length="389" mass="42047">MHRPRKSRGDSLPHCSHLTIGPHWEEFMARRLRALFATVFTACLVGPVSAQPAPATFEAVLEAAKKENGLVVRLSSPGRPQAIAALTEAFNKRFGLSVKPDWAPANAPVTNTRVITEAGSGRGSIDIIGLGSAEDVSSMVSRNLVIAYPWAEVFGKQLPAIQRAADAVLPELRGQALPVLDAVYGLAWNPALIDEASLPKTTADLVDPKWQGKMAINSAFLNPLPSMAYVIGPQAMQDYASKLLRNKPVLEQGTPAVSRAISVGQVPFGVTTYHAAQRTMQNGEPQKFRLLDDYVFVFEGYAYVPENAPNKNTARLFLAWLTTEGIAVANQHEALPLISNPESDIAKLIAAHVARTQAKMATPTSLEQIKSTEVLRQTISKMISGQIAN</sequence>
<gene>
    <name evidence="3" type="ORF">FEZ63_09270</name>
</gene>
<protein>
    <submittedName>
        <fullName evidence="3">Extracellular solute-binding protein</fullName>
    </submittedName>
</protein>
<comment type="caution">
    <text evidence="3">The sequence shown here is derived from an EMBL/GenBank/DDBJ whole genome shotgun (WGS) entry which is preliminary data.</text>
</comment>
<accession>A0A5N3PCQ7</accession>
<keyword evidence="2" id="KW-0574">Periplasm</keyword>
<keyword evidence="1" id="KW-0732">Signal</keyword>
<dbReference type="PANTHER" id="PTHR30006">
    <property type="entry name" value="THIAMINE-BINDING PERIPLASMIC PROTEIN-RELATED"/>
    <property type="match status" value="1"/>
</dbReference>
<evidence type="ECO:0000313" key="4">
    <source>
        <dbReference type="Proteomes" id="UP000325684"/>
    </source>
</evidence>
<name>A0A5N3PCQ7_9HYPH</name>
<organism evidence="3 4">
    <name type="scientific">Microvirga brassicacearum</name>
    <dbReference type="NCBI Taxonomy" id="2580413"/>
    <lineage>
        <taxon>Bacteria</taxon>
        <taxon>Pseudomonadati</taxon>
        <taxon>Pseudomonadota</taxon>
        <taxon>Alphaproteobacteria</taxon>
        <taxon>Hyphomicrobiales</taxon>
        <taxon>Methylobacteriaceae</taxon>
        <taxon>Microvirga</taxon>
    </lineage>
</organism>
<evidence type="ECO:0000256" key="2">
    <source>
        <dbReference type="ARBA" id="ARBA00022764"/>
    </source>
</evidence>